<sequence length="112" mass="12692">KMPSSTKLPLKDPTVFLPIEILAMLGICFPALSIYLCIITSFFSNADKIAHYSIPTCPHVKSGITPVSYTIATWAPQRQLWMIALLLHFPARTLLMMMIPQMWSACRLWRLA</sequence>
<dbReference type="AlphaFoldDB" id="A0AAN5CW72"/>
<protein>
    <submittedName>
        <fullName evidence="2">Uncharacterized protein</fullName>
    </submittedName>
</protein>
<gene>
    <name evidence="2" type="ORF">PMAYCL1PPCAC_22341</name>
</gene>
<feature type="non-terminal residue" evidence="2">
    <location>
        <position position="1"/>
    </location>
</feature>
<keyword evidence="1" id="KW-0472">Membrane</keyword>
<accession>A0AAN5CW72</accession>
<feature type="non-terminal residue" evidence="2">
    <location>
        <position position="112"/>
    </location>
</feature>
<dbReference type="InterPro" id="IPR039545">
    <property type="entry name" value="PGAP2"/>
</dbReference>
<dbReference type="GO" id="GO:0000139">
    <property type="term" value="C:Golgi membrane"/>
    <property type="evidence" value="ECO:0007669"/>
    <property type="project" value="InterPro"/>
</dbReference>
<evidence type="ECO:0000313" key="2">
    <source>
        <dbReference type="EMBL" id="GMR52146.1"/>
    </source>
</evidence>
<feature type="transmembrane region" description="Helical" evidence="1">
    <location>
        <begin position="80"/>
        <end position="100"/>
    </location>
</feature>
<organism evidence="2 3">
    <name type="scientific">Pristionchus mayeri</name>
    <dbReference type="NCBI Taxonomy" id="1317129"/>
    <lineage>
        <taxon>Eukaryota</taxon>
        <taxon>Metazoa</taxon>
        <taxon>Ecdysozoa</taxon>
        <taxon>Nematoda</taxon>
        <taxon>Chromadorea</taxon>
        <taxon>Rhabditida</taxon>
        <taxon>Rhabditina</taxon>
        <taxon>Diplogasteromorpha</taxon>
        <taxon>Diplogasteroidea</taxon>
        <taxon>Neodiplogasteridae</taxon>
        <taxon>Pristionchus</taxon>
    </lineage>
</organism>
<feature type="transmembrane region" description="Helical" evidence="1">
    <location>
        <begin position="21"/>
        <end position="43"/>
    </location>
</feature>
<keyword evidence="1" id="KW-1133">Transmembrane helix</keyword>
<keyword evidence="3" id="KW-1185">Reference proteome</keyword>
<comment type="caution">
    <text evidence="2">The sequence shown here is derived from an EMBL/GenBank/DDBJ whole genome shotgun (WGS) entry which is preliminary data.</text>
</comment>
<keyword evidence="1" id="KW-0812">Transmembrane</keyword>
<name>A0AAN5CW72_9BILA</name>
<evidence type="ECO:0000313" key="3">
    <source>
        <dbReference type="Proteomes" id="UP001328107"/>
    </source>
</evidence>
<dbReference type="GO" id="GO:0006506">
    <property type="term" value="P:GPI anchor biosynthetic process"/>
    <property type="evidence" value="ECO:0007669"/>
    <property type="project" value="TreeGrafter"/>
</dbReference>
<dbReference type="EMBL" id="BTRK01000005">
    <property type="protein sequence ID" value="GMR52146.1"/>
    <property type="molecule type" value="Genomic_DNA"/>
</dbReference>
<dbReference type="PANTHER" id="PTHR12892">
    <property type="entry name" value="FGF RECEPTOR ACTIVATING PROTEIN 1"/>
    <property type="match status" value="1"/>
</dbReference>
<dbReference type="GO" id="GO:0005789">
    <property type="term" value="C:endoplasmic reticulum membrane"/>
    <property type="evidence" value="ECO:0007669"/>
    <property type="project" value="TreeGrafter"/>
</dbReference>
<reference evidence="3" key="1">
    <citation type="submission" date="2022-10" db="EMBL/GenBank/DDBJ databases">
        <title>Genome assembly of Pristionchus species.</title>
        <authorList>
            <person name="Yoshida K."/>
            <person name="Sommer R.J."/>
        </authorList>
    </citation>
    <scope>NUCLEOTIDE SEQUENCE [LARGE SCALE GENOMIC DNA]</scope>
    <source>
        <strain evidence="3">RS5460</strain>
    </source>
</reference>
<dbReference type="Proteomes" id="UP001328107">
    <property type="component" value="Unassembled WGS sequence"/>
</dbReference>
<proteinExistence type="predicted"/>
<evidence type="ECO:0000256" key="1">
    <source>
        <dbReference type="SAM" id="Phobius"/>
    </source>
</evidence>
<dbReference type="PANTHER" id="PTHR12892:SF15">
    <property type="entry name" value="POST-GPI ATTACHMENT TO PROTEINS FACTOR 2-LIKE"/>
    <property type="match status" value="1"/>
</dbReference>